<dbReference type="AlphaFoldDB" id="A0A8D7ZZM7"/>
<sequence>MSDLTLHLSNSLQSRIVSEGMDTFRSSSCSANGQESSLGSSELLLHRWMHHSSAWSLHSGHTTNGFQWPRMATPPHTNRNFTTARPFRITPKVVSLRRTAQLRLGEPKCSDDRAALASTESNFFTVLSPVS</sequence>
<reference evidence="1" key="1">
    <citation type="submission" date="2021-05" db="EMBL/GenBank/DDBJ databases">
        <authorList>
            <person name="Alioto T."/>
            <person name="Alioto T."/>
            <person name="Gomez Garrido J."/>
        </authorList>
    </citation>
    <scope>NUCLEOTIDE SEQUENCE</scope>
</reference>
<name>A0A8D7ZZM7_CULPI</name>
<proteinExistence type="predicted"/>
<protein>
    <submittedName>
        <fullName evidence="1">(northern house mosquito) hypothetical protein</fullName>
    </submittedName>
</protein>
<evidence type="ECO:0000313" key="1">
    <source>
        <dbReference type="EMBL" id="CAG6447230.1"/>
    </source>
</evidence>
<accession>A0A8D7ZZM7</accession>
<organism evidence="1">
    <name type="scientific">Culex pipiens</name>
    <name type="common">House mosquito</name>
    <dbReference type="NCBI Taxonomy" id="7175"/>
    <lineage>
        <taxon>Eukaryota</taxon>
        <taxon>Metazoa</taxon>
        <taxon>Ecdysozoa</taxon>
        <taxon>Arthropoda</taxon>
        <taxon>Hexapoda</taxon>
        <taxon>Insecta</taxon>
        <taxon>Pterygota</taxon>
        <taxon>Neoptera</taxon>
        <taxon>Endopterygota</taxon>
        <taxon>Diptera</taxon>
        <taxon>Nematocera</taxon>
        <taxon>Culicoidea</taxon>
        <taxon>Culicidae</taxon>
        <taxon>Culicinae</taxon>
        <taxon>Culicini</taxon>
        <taxon>Culex</taxon>
        <taxon>Culex</taxon>
    </lineage>
</organism>
<dbReference type="EMBL" id="HBUE01008621">
    <property type="protein sequence ID" value="CAG6447230.1"/>
    <property type="molecule type" value="Transcribed_RNA"/>
</dbReference>